<organism evidence="1 2">
    <name type="scientific">Neofusicoccum parvum</name>
    <dbReference type="NCBI Taxonomy" id="310453"/>
    <lineage>
        <taxon>Eukaryota</taxon>
        <taxon>Fungi</taxon>
        <taxon>Dikarya</taxon>
        <taxon>Ascomycota</taxon>
        <taxon>Pezizomycotina</taxon>
        <taxon>Dothideomycetes</taxon>
        <taxon>Dothideomycetes incertae sedis</taxon>
        <taxon>Botryosphaeriales</taxon>
        <taxon>Botryosphaeriaceae</taxon>
        <taxon>Neofusicoccum</taxon>
    </lineage>
</organism>
<keyword evidence="2" id="KW-1185">Reference proteome</keyword>
<accession>A0ACB5S8H1</accession>
<name>A0ACB5S8H1_9PEZI</name>
<evidence type="ECO:0000313" key="1">
    <source>
        <dbReference type="EMBL" id="GME29035.1"/>
    </source>
</evidence>
<dbReference type="EMBL" id="BSXG01000055">
    <property type="protein sequence ID" value="GME29035.1"/>
    <property type="molecule type" value="Genomic_DNA"/>
</dbReference>
<sequence>MEAPTPINYTPLALEPQGFRILVLNPSPTFSAEIGCSLMNAFLDDPPAYEALSYVWGDPTKTHSITVNGKEVAVTRNLECALRHLRHPDTPRHLWADALCINQHDIDERDDQVLHMGDIYRYCTTDLLWLGAEASILTQGAAAMKTIGTITQLEEKFVRWRRRFCDSDSPETQDQLPKDWQERLRDLFQTPEVWRRVWIMQEVSFAPRVVLVAGDATMPWEDIDAFLDVDRYIEKHGFPDAFHEAFSHEWSLKTTFNNTLAHAQILAHQRRIVAATKKQQQKQQASKPTPSQAHEDASPSPSDQETPTSLLNILARFRYTHSTDPRDKIFALLSLTPSPLSLRPTYHLPTPQVFASTALALINASRSLDLLCQPPWPLSSPSLPTWVPDFAANPSHRPALLFAQRAIFAASPAPLLSEQVDASSAQLRLAGWHAGALRAVRSRAFFSTAAPWGLRRRCRHALEWMPDALLRGAGDRDGDGDVLGRFVKGDEDEEGGTWEQRFEAYWRTLLVDCVRYPVRRIAAAEEGTLGELFGRWMADPLGEGAVADRVEGRLGMCDEWVFAVTRGGGYAMVPPEAEVGDCVAVLEGAKTPVVLRRVGSEGESERPHVQKWAFVGACYWLGGAARSEYRMEQAGTRAVIIFIRQMAGLHEL</sequence>
<dbReference type="Proteomes" id="UP001165186">
    <property type="component" value="Unassembled WGS sequence"/>
</dbReference>
<protein>
    <submittedName>
        <fullName evidence="1">Heterokaryon incompatibility protein</fullName>
    </submittedName>
</protein>
<comment type="caution">
    <text evidence="1">The sequence shown here is derived from an EMBL/GenBank/DDBJ whole genome shotgun (WGS) entry which is preliminary data.</text>
</comment>
<gene>
    <name evidence="1" type="primary">g4291</name>
    <name evidence="1" type="ORF">NpPPO83_00004291</name>
</gene>
<evidence type="ECO:0000313" key="2">
    <source>
        <dbReference type="Proteomes" id="UP001165186"/>
    </source>
</evidence>
<proteinExistence type="predicted"/>
<reference evidence="1" key="1">
    <citation type="submission" date="2024-09" db="EMBL/GenBank/DDBJ databases">
        <title>Draft Genome Sequences of Neofusicoccum parvum.</title>
        <authorList>
            <person name="Ashida A."/>
            <person name="Camagna M."/>
            <person name="Tanaka A."/>
            <person name="Takemoto D."/>
        </authorList>
    </citation>
    <scope>NUCLEOTIDE SEQUENCE</scope>
    <source>
        <strain evidence="1">PPO83</strain>
    </source>
</reference>